<proteinExistence type="predicted"/>
<protein>
    <submittedName>
        <fullName evidence="1">Heme oxygenase</fullName>
    </submittedName>
</protein>
<dbReference type="Gene3D" id="1.20.910.10">
    <property type="entry name" value="Heme oxygenase-like"/>
    <property type="match status" value="1"/>
</dbReference>
<dbReference type="CDD" id="cd19166">
    <property type="entry name" value="HemeO-bac"/>
    <property type="match status" value="1"/>
</dbReference>
<dbReference type="SUPFAM" id="SSF48613">
    <property type="entry name" value="Heme oxygenase-like"/>
    <property type="match status" value="1"/>
</dbReference>
<dbReference type="EMBL" id="SNZR01000013">
    <property type="protein sequence ID" value="TDR89892.1"/>
    <property type="molecule type" value="Genomic_DNA"/>
</dbReference>
<accession>A0A4R7BXE4</accession>
<dbReference type="Proteomes" id="UP000295122">
    <property type="component" value="Unassembled WGS sequence"/>
</dbReference>
<dbReference type="InterPro" id="IPR016053">
    <property type="entry name" value="Haem_Oase-like"/>
</dbReference>
<evidence type="ECO:0000313" key="2">
    <source>
        <dbReference type="Proteomes" id="UP000295122"/>
    </source>
</evidence>
<dbReference type="Pfam" id="PF01126">
    <property type="entry name" value="Heme_oxygenase"/>
    <property type="match status" value="1"/>
</dbReference>
<dbReference type="RefSeq" id="WP_166652461.1">
    <property type="nucleotide sequence ID" value="NZ_SNZR01000013.1"/>
</dbReference>
<name>A0A4R7BXE4_9HYPH</name>
<keyword evidence="2" id="KW-1185">Reference proteome</keyword>
<dbReference type="InterPro" id="IPR016084">
    <property type="entry name" value="Haem_Oase-like_multi-hlx"/>
</dbReference>
<sequence>MSLHLRLKTETRAAHDSIEAAFDMQSGLVSREAYGGLLRSLHSFHAGYETAAQPYLEGTPFGTFPGRSLRLARDLAALGVEPGPEATSIVLVDLADALGAAYVIEGSTLGGLVIAREVEKRLGLDAETGNAFFSGEGKDTMRRWRAFCAALDERSDPAHDDRVIASADRTFAAMQAHLVARPLPIAA</sequence>
<evidence type="ECO:0000313" key="1">
    <source>
        <dbReference type="EMBL" id="TDR89892.1"/>
    </source>
</evidence>
<organism evidence="1 2">
    <name type="scientific">Enterovirga rhinocerotis</name>
    <dbReference type="NCBI Taxonomy" id="1339210"/>
    <lineage>
        <taxon>Bacteria</taxon>
        <taxon>Pseudomonadati</taxon>
        <taxon>Pseudomonadota</taxon>
        <taxon>Alphaproteobacteria</taxon>
        <taxon>Hyphomicrobiales</taxon>
        <taxon>Methylobacteriaceae</taxon>
        <taxon>Enterovirga</taxon>
    </lineage>
</organism>
<reference evidence="1 2" key="1">
    <citation type="submission" date="2019-03" db="EMBL/GenBank/DDBJ databases">
        <title>Genomic Encyclopedia of Type Strains, Phase IV (KMG-IV): sequencing the most valuable type-strain genomes for metagenomic binning, comparative biology and taxonomic classification.</title>
        <authorList>
            <person name="Goeker M."/>
        </authorList>
    </citation>
    <scope>NUCLEOTIDE SEQUENCE [LARGE SCALE GENOMIC DNA]</scope>
    <source>
        <strain evidence="1 2">DSM 25903</strain>
    </source>
</reference>
<comment type="caution">
    <text evidence="1">The sequence shown here is derived from an EMBL/GenBank/DDBJ whole genome shotgun (WGS) entry which is preliminary data.</text>
</comment>
<gene>
    <name evidence="1" type="ORF">EV668_2728</name>
</gene>
<dbReference type="GO" id="GO:0004392">
    <property type="term" value="F:heme oxygenase (decyclizing) activity"/>
    <property type="evidence" value="ECO:0007669"/>
    <property type="project" value="InterPro"/>
</dbReference>
<dbReference type="GO" id="GO:0006788">
    <property type="term" value="P:heme oxidation"/>
    <property type="evidence" value="ECO:0007669"/>
    <property type="project" value="InterPro"/>
</dbReference>
<dbReference type="AlphaFoldDB" id="A0A4R7BXE4"/>